<sequence>MRRQRPLMLLSNDDGVHAEGLLHLKRAMKEIGEVVVIAPDRPRSSCSHAITLHKPLRVFERRDVDGDVVYACNGMPADCVVLGIRVLCPHPPDLVIGGINDGPNVGNDVIYSGTVAVAREAALNGVKAFAISIGDFNHLHYATAAKVAQWLARQLLETDLPDGVFLNANVPNLPLERVKGLRITRRGCKRYEGAPERRCDPQGRTYFWRGSERPLCETVPGTDVTELANDYVTVTPFHTDTTVAPLVEALKAWERLFRLQ</sequence>
<protein>
    <recommendedName>
        <fullName evidence="9">5'-nucleotidase SurE</fullName>
        <ecNumber evidence="9">3.1.3.5</ecNumber>
    </recommendedName>
    <alternativeName>
        <fullName evidence="9">Nucleoside 5'-monophosphate phosphohydrolase</fullName>
    </alternativeName>
</protein>
<dbReference type="Pfam" id="PF01975">
    <property type="entry name" value="SurE"/>
    <property type="match status" value="1"/>
</dbReference>
<dbReference type="PANTHER" id="PTHR30457:SF0">
    <property type="entry name" value="PHOSPHATASE, PUTATIVE (AFU_ORTHOLOGUE AFUA_4G01070)-RELATED"/>
    <property type="match status" value="1"/>
</dbReference>
<comment type="similarity">
    <text evidence="4 9">Belongs to the SurE nucleotidase family.</text>
</comment>
<comment type="subcellular location">
    <subcellularLocation>
        <location evidence="3 9">Cytoplasm</location>
    </subcellularLocation>
</comment>
<dbReference type="NCBIfam" id="TIGR00087">
    <property type="entry name" value="surE"/>
    <property type="match status" value="1"/>
</dbReference>
<evidence type="ECO:0000256" key="1">
    <source>
        <dbReference type="ARBA" id="ARBA00000815"/>
    </source>
</evidence>
<evidence type="ECO:0000256" key="4">
    <source>
        <dbReference type="ARBA" id="ARBA00011062"/>
    </source>
</evidence>
<dbReference type="InterPro" id="IPR002828">
    <property type="entry name" value="SurE-like_Pase/nucleotidase"/>
</dbReference>
<feature type="binding site" evidence="9">
    <location>
        <position position="44"/>
    </location>
    <ligand>
        <name>a divalent metal cation</name>
        <dbReference type="ChEBI" id="CHEBI:60240"/>
    </ligand>
</feature>
<proteinExistence type="inferred from homology"/>
<evidence type="ECO:0000313" key="12">
    <source>
        <dbReference type="Proteomes" id="UP000236173"/>
    </source>
</evidence>
<feature type="binding site" evidence="9">
    <location>
        <position position="14"/>
    </location>
    <ligand>
        <name>a divalent metal cation</name>
        <dbReference type="ChEBI" id="CHEBI:60240"/>
    </ligand>
</feature>
<dbReference type="GO" id="GO:0005737">
    <property type="term" value="C:cytoplasm"/>
    <property type="evidence" value="ECO:0007669"/>
    <property type="project" value="UniProtKB-SubCell"/>
</dbReference>
<keyword evidence="5 9" id="KW-0963">Cytoplasm</keyword>
<dbReference type="InterPro" id="IPR036523">
    <property type="entry name" value="SurE-like_sf"/>
</dbReference>
<dbReference type="GO" id="GO:0000166">
    <property type="term" value="F:nucleotide binding"/>
    <property type="evidence" value="ECO:0007669"/>
    <property type="project" value="UniProtKB-KW"/>
</dbReference>
<dbReference type="FunFam" id="3.40.1210.10:FF:000001">
    <property type="entry name" value="5'/3'-nucleotidase SurE"/>
    <property type="match status" value="1"/>
</dbReference>
<dbReference type="SUPFAM" id="SSF64167">
    <property type="entry name" value="SurE-like"/>
    <property type="match status" value="1"/>
</dbReference>
<comment type="caution">
    <text evidence="11">The sequence shown here is derived from an EMBL/GenBank/DDBJ whole genome shotgun (WGS) entry which is preliminary data.</text>
</comment>
<evidence type="ECO:0000256" key="5">
    <source>
        <dbReference type="ARBA" id="ARBA00022490"/>
    </source>
</evidence>
<gene>
    <name evidence="9 11" type="primary">surE</name>
    <name evidence="11" type="ORF">HRbin17_01818</name>
</gene>
<comment type="cofactor">
    <cofactor evidence="9">
        <name>a divalent metal cation</name>
        <dbReference type="ChEBI" id="CHEBI:60240"/>
    </cofactor>
    <text evidence="9">Binds 1 divalent metal cation per subunit.</text>
</comment>
<feature type="binding site" evidence="9">
    <location>
        <position position="13"/>
    </location>
    <ligand>
        <name>a divalent metal cation</name>
        <dbReference type="ChEBI" id="CHEBI:60240"/>
    </ligand>
</feature>
<evidence type="ECO:0000256" key="7">
    <source>
        <dbReference type="ARBA" id="ARBA00022741"/>
    </source>
</evidence>
<organism evidence="11 12">
    <name type="scientific">Candidatus Fervidibacter japonicus</name>
    <dbReference type="NCBI Taxonomy" id="2035412"/>
    <lineage>
        <taxon>Bacteria</taxon>
        <taxon>Candidatus Fervidibacterota</taxon>
        <taxon>Candidatus Fervidibacter</taxon>
    </lineage>
</organism>
<comment type="function">
    <text evidence="9">Nucleotidase that shows phosphatase activity on nucleoside 5'-monophosphates.</text>
</comment>
<keyword evidence="8 9" id="KW-0378">Hydrolase</keyword>
<evidence type="ECO:0000256" key="9">
    <source>
        <dbReference type="HAMAP-Rule" id="MF_00060"/>
    </source>
</evidence>
<dbReference type="HAMAP" id="MF_00060">
    <property type="entry name" value="SurE"/>
    <property type="match status" value="1"/>
</dbReference>
<evidence type="ECO:0000256" key="8">
    <source>
        <dbReference type="ARBA" id="ARBA00022801"/>
    </source>
</evidence>
<keyword evidence="7 9" id="KW-0547">Nucleotide-binding</keyword>
<evidence type="ECO:0000313" key="11">
    <source>
        <dbReference type="EMBL" id="GBC99296.1"/>
    </source>
</evidence>
<dbReference type="GO" id="GO:0046872">
    <property type="term" value="F:metal ion binding"/>
    <property type="evidence" value="ECO:0007669"/>
    <property type="project" value="UniProtKB-UniRule"/>
</dbReference>
<evidence type="ECO:0000256" key="3">
    <source>
        <dbReference type="ARBA" id="ARBA00004496"/>
    </source>
</evidence>
<keyword evidence="6 9" id="KW-0479">Metal-binding</keyword>
<dbReference type="GO" id="GO:0008253">
    <property type="term" value="F:5'-nucleotidase activity"/>
    <property type="evidence" value="ECO:0007669"/>
    <property type="project" value="UniProtKB-UniRule"/>
</dbReference>
<dbReference type="Proteomes" id="UP000236173">
    <property type="component" value="Unassembled WGS sequence"/>
</dbReference>
<dbReference type="Gene3D" id="3.40.1210.10">
    <property type="entry name" value="Survival protein SurE-like phosphatase/nucleotidase"/>
    <property type="match status" value="1"/>
</dbReference>
<evidence type="ECO:0000256" key="2">
    <source>
        <dbReference type="ARBA" id="ARBA00001946"/>
    </source>
</evidence>
<dbReference type="AlphaFoldDB" id="A0A2H5XDP5"/>
<evidence type="ECO:0000256" key="6">
    <source>
        <dbReference type="ARBA" id="ARBA00022723"/>
    </source>
</evidence>
<reference evidence="12" key="1">
    <citation type="submission" date="2017-09" db="EMBL/GenBank/DDBJ databases">
        <title>Metaegenomics of thermophilic ammonia-oxidizing enrichment culture.</title>
        <authorList>
            <person name="Kato S."/>
            <person name="Suzuki K."/>
        </authorList>
    </citation>
    <scope>NUCLEOTIDE SEQUENCE [LARGE SCALE GENOMIC DNA]</scope>
</reference>
<dbReference type="PANTHER" id="PTHR30457">
    <property type="entry name" value="5'-NUCLEOTIDASE SURE"/>
    <property type="match status" value="1"/>
</dbReference>
<dbReference type="EMBL" id="BEHT01000024">
    <property type="protein sequence ID" value="GBC99296.1"/>
    <property type="molecule type" value="Genomic_DNA"/>
</dbReference>
<accession>A0A2H5XDP5</accession>
<name>A0A2H5XDP5_9BACT</name>
<feature type="domain" description="Survival protein SurE-like phosphatase/nucleotidase" evidence="10">
    <location>
        <begin position="8"/>
        <end position="192"/>
    </location>
</feature>
<dbReference type="InterPro" id="IPR030048">
    <property type="entry name" value="SurE"/>
</dbReference>
<dbReference type="NCBIfam" id="NF001490">
    <property type="entry name" value="PRK00346.1-4"/>
    <property type="match status" value="1"/>
</dbReference>
<feature type="binding site" evidence="9">
    <location>
        <position position="100"/>
    </location>
    <ligand>
        <name>a divalent metal cation</name>
        <dbReference type="ChEBI" id="CHEBI:60240"/>
    </ligand>
</feature>
<comment type="catalytic activity">
    <reaction evidence="1 9">
        <text>a ribonucleoside 5'-phosphate + H2O = a ribonucleoside + phosphate</text>
        <dbReference type="Rhea" id="RHEA:12484"/>
        <dbReference type="ChEBI" id="CHEBI:15377"/>
        <dbReference type="ChEBI" id="CHEBI:18254"/>
        <dbReference type="ChEBI" id="CHEBI:43474"/>
        <dbReference type="ChEBI" id="CHEBI:58043"/>
        <dbReference type="EC" id="3.1.3.5"/>
    </reaction>
</comment>
<evidence type="ECO:0000259" key="10">
    <source>
        <dbReference type="Pfam" id="PF01975"/>
    </source>
</evidence>
<comment type="cofactor">
    <cofactor evidence="2">
        <name>Mg(2+)</name>
        <dbReference type="ChEBI" id="CHEBI:18420"/>
    </cofactor>
</comment>
<dbReference type="EC" id="3.1.3.5" evidence="9"/>